<dbReference type="PANTHER" id="PTHR12286">
    <property type="entry name" value="SACCHAROPINE DEHYDROGENASE-LIKE OXIDOREDUCTASE"/>
    <property type="match status" value="1"/>
</dbReference>
<evidence type="ECO:0000259" key="3">
    <source>
        <dbReference type="Pfam" id="PF03435"/>
    </source>
</evidence>
<dbReference type="EMBL" id="CM000632">
    <property type="protein sequence ID" value="EEC43046.1"/>
    <property type="molecule type" value="Genomic_DNA"/>
</dbReference>
<dbReference type="OrthoDB" id="10268090at2759"/>
<feature type="region of interest" description="Disordered" evidence="2">
    <location>
        <begin position="1"/>
        <end position="69"/>
    </location>
</feature>
<protein>
    <recommendedName>
        <fullName evidence="3">Saccharopine dehydrogenase NADP binding domain-containing protein</fullName>
    </recommendedName>
</protein>
<dbReference type="InParanoid" id="B7GE54"/>
<sequence>MSLFVATSRRLDGWTGPSADPDAESCASSPASASPLRTTPRQYLWSPRGVTRTPERDPTATTESGHKDATVHDDVERRWTPIQSTTARTLFPPTHCDVGTVWDTRAVETHAPVVPDTVCRTKTSRFAVWHDTSEPVVPLAVRSTTSTLVVVQPSVSFAIETCRNHSDTVVARERCDPEWLRIDHYRRANDTTAAPKRTTTATSTTSTTSTIRTTPKTAATNTTTMSPTVPSVSATSRHTTLGRALVGPRGVDPVTAPTPTRTTLPSLTHTKPLTPTPSNARILRDASGNQPGRPAVAPSEEPTHDFPTKMPSPPVASSIAKENAPTVSPSVRSDSHDVVTITYTTTTESVPETLWSRVVESDVSFLGDITDTPDRDTSHVHANPCDPMDHAIVTDDEDSVTSTSVHAVGNTSTRMLDVSTTEESHMLDLSIETGPQCAPSAEHDGHGLFGADRTGDTDNDSGKEEETIETILDDSVDTGSVLPLPDANGMDESSTAGEDDPRPAPQKNAPLLETATVQTEQSNEYMSDRKSSTVVPPETEHPESAPVLSWAAVAKTTPSKPKTLNNRATSPSTIPVFPAPTHNKVTTAPLDTSSSTWEHDGLLVLCSHQSLDRSVTVNQIKVFTILGGHNISYETIDGADPVHKQTRNHLFEVSGLKAQYPQFFLVRNGELTFWGDFHQFVQADQNGELQVALAAGVELAPVIRPIETAMVDTEDTYSIEAGNVPKLLVLCSNQTMSRRVTSHQEKAYTILKAHRIPFETLDGADAWNKSRREELFQISGLRAQYPQFFLIDETSGTTTFWGDWERFMYANEDDVLVNELGLTPSYAPEQLQNHVNTANDTHASKTERMESFDSNAGNSEGTDANEKRFLVLYSSQSLDRQVTVNQEKAYSVLTNKGIPFETLDGIDPDNVQRRNTLFRISGLRGTYPQFFIVDGHTTEFWGDWNRFNKARKAGKLSILSTPIEKEKIAKGIAQASTGQSAAGTGKAHTENQNTSASSSAATSSGTGGPSSHSESNSNTRSSQAVATVQTTDRISTKTDITIYGATSFVAKHVITYIMQTSIHGANTLKVTLAGRSSSKVQALTDEFSQKMKNLFIVSEKPQGKCVFDFFIAESSNPSALGKMASRTKVVLNCAGPFTRLGSNVVAACAKTGADYVDITGEIEWASEMRQLYSADAAKSGSRIISFCGFDSIPSDLAVYTAIKVMKEKLKQNAKPIETASTYHSNFGLANGGTLQTVSEMSLNLRHCLFRWVPYLLNDPLALTHPSDRSAQSPQETRNRMAKAEWINQLPFFHSIFRMGVSSPFFMAPVNTKVVNASAVANNYGPSFTYYERYVPTGFRFTVQLGTLSLLPAVVTQFLIYLAAFLIKFPILGPLLIQWFMPPGSGASDLFCKTGYAEVYADVVTSPNAAGKVDKANCFLAFEGDPGNWVTAQTVAESALALALNKKDLPPRSQDGFGTPTEILGGVLLKRLTETKIRPVVVVTDVRAATSKIEWSMFPLHVTMSAH</sequence>
<feature type="region of interest" description="Disordered" evidence="2">
    <location>
        <begin position="190"/>
        <end position="333"/>
    </location>
</feature>
<feature type="compositionally biased region" description="Low complexity" evidence="2">
    <location>
        <begin position="191"/>
        <end position="236"/>
    </location>
</feature>
<feature type="compositionally biased region" description="Basic and acidic residues" evidence="2">
    <location>
        <begin position="453"/>
        <end position="465"/>
    </location>
</feature>
<dbReference type="PANTHER" id="PTHR12286:SF5">
    <property type="entry name" value="SACCHAROPINE DEHYDROGENASE-LIKE OXIDOREDUCTASE"/>
    <property type="match status" value="1"/>
</dbReference>
<evidence type="ECO:0000313" key="4">
    <source>
        <dbReference type="EMBL" id="EEC43046.1"/>
    </source>
</evidence>
<feature type="compositionally biased region" description="Low complexity" evidence="2">
    <location>
        <begin position="253"/>
        <end position="270"/>
    </location>
</feature>
<evidence type="ECO:0000256" key="1">
    <source>
        <dbReference type="ARBA" id="ARBA00038048"/>
    </source>
</evidence>
<feature type="region of interest" description="Disordered" evidence="2">
    <location>
        <begin position="977"/>
        <end position="1030"/>
    </location>
</feature>
<dbReference type="GeneID" id="7199306"/>
<feature type="domain" description="Saccharopine dehydrogenase NADP binding" evidence="3">
    <location>
        <begin position="1041"/>
        <end position="1163"/>
    </location>
</feature>
<feature type="region of interest" description="Disordered" evidence="2">
    <location>
        <begin position="436"/>
        <end position="581"/>
    </location>
</feature>
<dbReference type="GO" id="GO:0005886">
    <property type="term" value="C:plasma membrane"/>
    <property type="evidence" value="ECO:0007669"/>
    <property type="project" value="TreeGrafter"/>
</dbReference>
<feature type="compositionally biased region" description="Low complexity" evidence="2">
    <location>
        <begin position="994"/>
        <end position="1022"/>
    </location>
</feature>
<feature type="compositionally biased region" description="Polar residues" evidence="2">
    <location>
        <begin position="515"/>
        <end position="525"/>
    </location>
</feature>
<name>B7GE54_PHATC</name>
<feature type="compositionally biased region" description="Polar residues" evidence="2">
    <location>
        <begin position="556"/>
        <end position="573"/>
    </location>
</feature>
<gene>
    <name evidence="4" type="ORF">PHATRDRAFT_41409</name>
</gene>
<comment type="similarity">
    <text evidence="1">Belongs to the saccharopine dehydrogenase family.</text>
</comment>
<dbReference type="InterPro" id="IPR036291">
    <property type="entry name" value="NAD(P)-bd_dom_sf"/>
</dbReference>
<dbReference type="InterPro" id="IPR006993">
    <property type="entry name" value="Glut_rich_SH3-bd"/>
</dbReference>
<reference evidence="4 5" key="1">
    <citation type="journal article" date="2008" name="Nature">
        <title>The Phaeodactylum genome reveals the evolutionary history of diatom genomes.</title>
        <authorList>
            <person name="Bowler C."/>
            <person name="Allen A.E."/>
            <person name="Badger J.H."/>
            <person name="Grimwood J."/>
            <person name="Jabbari K."/>
            <person name="Kuo A."/>
            <person name="Maheswari U."/>
            <person name="Martens C."/>
            <person name="Maumus F."/>
            <person name="Otillar R.P."/>
            <person name="Rayko E."/>
            <person name="Salamov A."/>
            <person name="Vandepoele K."/>
            <person name="Beszteri B."/>
            <person name="Gruber A."/>
            <person name="Heijde M."/>
            <person name="Katinka M."/>
            <person name="Mock T."/>
            <person name="Valentin K."/>
            <person name="Verret F."/>
            <person name="Berges J.A."/>
            <person name="Brownlee C."/>
            <person name="Cadoret J.P."/>
            <person name="Chiovitti A."/>
            <person name="Choi C.J."/>
            <person name="Coesel S."/>
            <person name="De Martino A."/>
            <person name="Detter J.C."/>
            <person name="Durkin C."/>
            <person name="Falciatore A."/>
            <person name="Fournet J."/>
            <person name="Haruta M."/>
            <person name="Huysman M.J."/>
            <person name="Jenkins B.D."/>
            <person name="Jiroutova K."/>
            <person name="Jorgensen R.E."/>
            <person name="Joubert Y."/>
            <person name="Kaplan A."/>
            <person name="Kroger N."/>
            <person name="Kroth P.G."/>
            <person name="La Roche J."/>
            <person name="Lindquist E."/>
            <person name="Lommer M."/>
            <person name="Martin-Jezequel V."/>
            <person name="Lopez P.J."/>
            <person name="Lucas S."/>
            <person name="Mangogna M."/>
            <person name="McGinnis K."/>
            <person name="Medlin L.K."/>
            <person name="Montsant A."/>
            <person name="Oudot-Le Secq M.P."/>
            <person name="Napoli C."/>
            <person name="Obornik M."/>
            <person name="Parker M.S."/>
            <person name="Petit J.L."/>
            <person name="Porcel B.M."/>
            <person name="Poulsen N."/>
            <person name="Robison M."/>
            <person name="Rychlewski L."/>
            <person name="Rynearson T.A."/>
            <person name="Schmutz J."/>
            <person name="Shapiro H."/>
            <person name="Siaut M."/>
            <person name="Stanley M."/>
            <person name="Sussman M.R."/>
            <person name="Taylor A.R."/>
            <person name="Vardi A."/>
            <person name="von Dassow P."/>
            <person name="Vyverman W."/>
            <person name="Willis A."/>
            <person name="Wyrwicz L.S."/>
            <person name="Rokhsar D.S."/>
            <person name="Weissenbach J."/>
            <person name="Armbrust E.V."/>
            <person name="Green B.R."/>
            <person name="Van de Peer Y."/>
            <person name="Grigoriev I.V."/>
        </authorList>
    </citation>
    <scope>NUCLEOTIDE SEQUENCE [LARGE SCALE GENOMIC DNA]</scope>
    <source>
        <strain evidence="4 5">CCAP 1055/1</strain>
    </source>
</reference>
<feature type="compositionally biased region" description="Basic and acidic residues" evidence="2">
    <location>
        <begin position="53"/>
        <end position="69"/>
    </location>
</feature>
<dbReference type="Pfam" id="PF03435">
    <property type="entry name" value="Sacchrp_dh_NADP"/>
    <property type="match status" value="1"/>
</dbReference>
<dbReference type="Gene3D" id="3.40.30.10">
    <property type="entry name" value="Glutaredoxin"/>
    <property type="match status" value="3"/>
</dbReference>
<organism evidence="4 5">
    <name type="scientific">Phaeodactylum tricornutum (strain CCAP 1055/1)</name>
    <dbReference type="NCBI Taxonomy" id="556484"/>
    <lineage>
        <taxon>Eukaryota</taxon>
        <taxon>Sar</taxon>
        <taxon>Stramenopiles</taxon>
        <taxon>Ochrophyta</taxon>
        <taxon>Bacillariophyta</taxon>
        <taxon>Bacillariophyceae</taxon>
        <taxon>Bacillariophycidae</taxon>
        <taxon>Naviculales</taxon>
        <taxon>Phaeodactylaceae</taxon>
        <taxon>Phaeodactylum</taxon>
    </lineage>
</organism>
<feature type="compositionally biased region" description="Acidic residues" evidence="2">
    <location>
        <begin position="466"/>
        <end position="476"/>
    </location>
</feature>
<dbReference type="InterPro" id="IPR005097">
    <property type="entry name" value="Sacchrp_dh_NADP-bd"/>
</dbReference>
<dbReference type="SUPFAM" id="SSF51735">
    <property type="entry name" value="NAD(P)-binding Rossmann-fold domains"/>
    <property type="match status" value="1"/>
</dbReference>
<dbReference type="Pfam" id="PF04908">
    <property type="entry name" value="SH3BGR"/>
    <property type="match status" value="1"/>
</dbReference>
<dbReference type="GO" id="GO:0005811">
    <property type="term" value="C:lipid droplet"/>
    <property type="evidence" value="ECO:0007669"/>
    <property type="project" value="TreeGrafter"/>
</dbReference>
<keyword evidence="5" id="KW-1185">Reference proteome</keyword>
<dbReference type="RefSeq" id="XP_002185377.1">
    <property type="nucleotide sequence ID" value="XM_002185341.1"/>
</dbReference>
<proteinExistence type="inferred from homology"/>
<dbReference type="GO" id="GO:0009247">
    <property type="term" value="P:glycolipid biosynthetic process"/>
    <property type="evidence" value="ECO:0007669"/>
    <property type="project" value="TreeGrafter"/>
</dbReference>
<feature type="compositionally biased region" description="Polar residues" evidence="2">
    <location>
        <begin position="852"/>
        <end position="861"/>
    </location>
</feature>
<dbReference type="InterPro" id="IPR051276">
    <property type="entry name" value="Saccharopine_DH-like_oxidrdct"/>
</dbReference>
<reference evidence="5" key="2">
    <citation type="submission" date="2008-08" db="EMBL/GenBank/DDBJ databases">
        <authorList>
            <consortium name="Diatom Consortium"/>
            <person name="Grigoriev I."/>
            <person name="Grimwood J."/>
            <person name="Kuo A."/>
            <person name="Otillar R.P."/>
            <person name="Salamov A."/>
            <person name="Detter J.C."/>
            <person name="Lindquist E."/>
            <person name="Shapiro H."/>
            <person name="Lucas S."/>
            <person name="Glavina del Rio T."/>
            <person name="Pitluck S."/>
            <person name="Rokhsar D."/>
            <person name="Bowler C."/>
        </authorList>
    </citation>
    <scope>GENOME REANNOTATION</scope>
    <source>
        <strain evidence="5">CCAP 1055/1</strain>
    </source>
</reference>
<feature type="region of interest" description="Disordered" evidence="2">
    <location>
        <begin position="840"/>
        <end position="861"/>
    </location>
</feature>
<evidence type="ECO:0000313" key="5">
    <source>
        <dbReference type="Proteomes" id="UP000000759"/>
    </source>
</evidence>
<feature type="compositionally biased region" description="Low complexity" evidence="2">
    <location>
        <begin position="17"/>
        <end position="35"/>
    </location>
</feature>
<dbReference type="GO" id="GO:0005739">
    <property type="term" value="C:mitochondrion"/>
    <property type="evidence" value="ECO:0007669"/>
    <property type="project" value="TreeGrafter"/>
</dbReference>
<evidence type="ECO:0000256" key="2">
    <source>
        <dbReference type="SAM" id="MobiDB-lite"/>
    </source>
</evidence>
<accession>B7GE54</accession>
<dbReference type="Gene3D" id="3.40.50.720">
    <property type="entry name" value="NAD(P)-binding Rossmann-like Domain"/>
    <property type="match status" value="1"/>
</dbReference>
<dbReference type="KEGG" id="pti:PHATRDRAFT_41409"/>
<dbReference type="HOGENOM" id="CLU_248449_0_0_1"/>
<dbReference type="eggNOG" id="KOG2733">
    <property type="taxonomic scope" value="Eukaryota"/>
</dbReference>
<dbReference type="Proteomes" id="UP000000759">
    <property type="component" value="Chromosome 30"/>
</dbReference>
<dbReference type="PaxDb" id="2850-Phatr41409"/>
<feature type="compositionally biased region" description="Basic and acidic residues" evidence="2">
    <location>
        <begin position="842"/>
        <end position="851"/>
    </location>
</feature>